<sequence length="53" mass="5762">MLTVQISQTSQTTLAGNKQPGEEQRSATTVEALGNRFASCSIIRYGKYIVISL</sequence>
<dbReference type="RefSeq" id="WP_156315527.1">
    <property type="nucleotide sequence ID" value="NZ_BAUW01000063.1"/>
</dbReference>
<keyword evidence="3" id="KW-1185">Reference proteome</keyword>
<dbReference type="EMBL" id="BAUW01000063">
    <property type="protein sequence ID" value="GAE47104.1"/>
    <property type="molecule type" value="Genomic_DNA"/>
</dbReference>
<accession>W4RTY3</accession>
<name>W4RTY3_9BACI</name>
<dbReference type="Proteomes" id="UP000018949">
    <property type="component" value="Unassembled WGS sequence"/>
</dbReference>
<feature type="compositionally biased region" description="Polar residues" evidence="1">
    <location>
        <begin position="1"/>
        <end position="16"/>
    </location>
</feature>
<protein>
    <submittedName>
        <fullName evidence="2">Uncharacterized protein</fullName>
    </submittedName>
</protein>
<evidence type="ECO:0000256" key="1">
    <source>
        <dbReference type="SAM" id="MobiDB-lite"/>
    </source>
</evidence>
<evidence type="ECO:0000313" key="2">
    <source>
        <dbReference type="EMBL" id="GAE47104.1"/>
    </source>
</evidence>
<dbReference type="AlphaFoldDB" id="W4RTY3"/>
<comment type="caution">
    <text evidence="2">The sequence shown here is derived from an EMBL/GenBank/DDBJ whole genome shotgun (WGS) entry which is preliminary data.</text>
</comment>
<proteinExistence type="predicted"/>
<gene>
    <name evidence="2" type="ORF">JCM21738_4050</name>
</gene>
<feature type="region of interest" description="Disordered" evidence="1">
    <location>
        <begin position="1"/>
        <end position="27"/>
    </location>
</feature>
<organism evidence="2 3">
    <name type="scientific">Mesobacillus boroniphilus JCM 21738</name>
    <dbReference type="NCBI Taxonomy" id="1294265"/>
    <lineage>
        <taxon>Bacteria</taxon>
        <taxon>Bacillati</taxon>
        <taxon>Bacillota</taxon>
        <taxon>Bacilli</taxon>
        <taxon>Bacillales</taxon>
        <taxon>Bacillaceae</taxon>
        <taxon>Mesobacillus</taxon>
    </lineage>
</organism>
<reference evidence="2 3" key="1">
    <citation type="submission" date="2013-12" db="EMBL/GenBank/DDBJ databases">
        <title>NBRP : Genome information of microbial organism related human and environment.</title>
        <authorList>
            <person name="Hattori M."/>
            <person name="Oshima K."/>
            <person name="Inaba H."/>
            <person name="Suda W."/>
            <person name="Sakamoto M."/>
            <person name="Iino T."/>
            <person name="Kitahara M."/>
            <person name="Oshida Y."/>
            <person name="Iida T."/>
            <person name="Kudo T."/>
            <person name="Itoh T."/>
            <person name="Ahmed I."/>
            <person name="Ohkuma M."/>
        </authorList>
    </citation>
    <scope>NUCLEOTIDE SEQUENCE [LARGE SCALE GENOMIC DNA]</scope>
    <source>
        <strain evidence="2 3">JCM 21738</strain>
    </source>
</reference>
<evidence type="ECO:0000313" key="3">
    <source>
        <dbReference type="Proteomes" id="UP000018949"/>
    </source>
</evidence>